<evidence type="ECO:0000256" key="1">
    <source>
        <dbReference type="SAM" id="MobiDB-lite"/>
    </source>
</evidence>
<feature type="region of interest" description="Disordered" evidence="1">
    <location>
        <begin position="1214"/>
        <end position="1422"/>
    </location>
</feature>
<feature type="compositionally biased region" description="Basic and acidic residues" evidence="1">
    <location>
        <begin position="41"/>
        <end position="53"/>
    </location>
</feature>
<feature type="compositionally biased region" description="Basic and acidic residues" evidence="1">
    <location>
        <begin position="240"/>
        <end position="250"/>
    </location>
</feature>
<feature type="compositionally biased region" description="Low complexity" evidence="1">
    <location>
        <begin position="1"/>
        <end position="19"/>
    </location>
</feature>
<feature type="compositionally biased region" description="Polar residues" evidence="1">
    <location>
        <begin position="24"/>
        <end position="39"/>
    </location>
</feature>
<reference evidence="2" key="1">
    <citation type="submission" date="2021-03" db="EMBL/GenBank/DDBJ databases">
        <title>Draft genome sequence of rust myrtle Austropuccinia psidii MF-1, a brazilian biotype.</title>
        <authorList>
            <person name="Quecine M.C."/>
            <person name="Pachon D.M.R."/>
            <person name="Bonatelli M.L."/>
            <person name="Correr F.H."/>
            <person name="Franceschini L.M."/>
            <person name="Leite T.F."/>
            <person name="Margarido G.R.A."/>
            <person name="Almeida C.A."/>
            <person name="Ferrarezi J.A."/>
            <person name="Labate C.A."/>
        </authorList>
    </citation>
    <scope>NUCLEOTIDE SEQUENCE</scope>
    <source>
        <strain evidence="2">MF-1</strain>
    </source>
</reference>
<dbReference type="Proteomes" id="UP000765509">
    <property type="component" value="Unassembled WGS sequence"/>
</dbReference>
<accession>A0A9Q3BBD0</accession>
<gene>
    <name evidence="2" type="ORF">O181_001717</name>
</gene>
<feature type="region of interest" description="Disordered" evidence="1">
    <location>
        <begin position="1069"/>
        <end position="1171"/>
    </location>
</feature>
<feature type="compositionally biased region" description="Polar residues" evidence="1">
    <location>
        <begin position="549"/>
        <end position="598"/>
    </location>
</feature>
<sequence length="2141" mass="232095">MINPPINSNSSNLNNLSNSDEFNHFNQSTHFLSNRNNDSIDQDHHLQEQHQEHEEEEDDPSDDEEEEEDDDDESHPSHTTTRLSTPTHHSSTLVNRISTNSLLHRPTWPTVQYDEEDDEEIWDINSGRQAASPDETVLARRMSALTVINPASHGNHHLPNNNHNLHNLHHHSSSSHIQSNHHNLISSLSNSTVMTSNNNLSNNSNHHSIINSHHNLNPTEEWRFKIIDCVRRGEEKVAKRRKESLIDDHLSNSTSQSSNSIKPTSNPTSPTSPSTPTTVTSKISSSSKNLINPINNNLHSSSNSISQHLNLLQSSTSTILPSTSNSSCHLSLPIQSNIILSSQSSSSSSNDLKGKTSIVPINLEPDLNHLDSSSSFIQSAHQSSLNDNDNSNHNNLLNHSINSNLLTIMPSSSSSSSLTSSSSSLSDQSLPTFQITQTTPSSSINNLNQSSSQNLLNSNLDQSKPSVTIIKSNSNSTLNNKNLIPIEPSLNSTSINPSSDPSMNLINHSHNQISAHHLSNSNVSQTDSNNFKLPQSSITTNTTNLSTIRQDQQFTESPISYSQPSSININNRLSDHQPLSLSNETFLNTNDSNISSRSLPRPSSAIGPISNPSQVNSPNHSNHLHLSPDSSLQSPPRKPQGSPIGGKTGKRNFFSSLLQRASGSYSTPTSPGLGSSSGSRNLFDSTLNRSSHPIDCSRSLSLGLNSKNDYGSNGWGSEGSSVDNPNRSNSNGSNLATIYNLASMNLKLTPLTPQLTISRNSQPLCGAILDNKYLLIGTNNGLDFVPLTPILRPHSNRQNQSSSVSIGTVKPISLIKKTRFKSLKVLEVRSNILLAIAGRNDHLRVYALDGIRAIITKKIQDLQDKDEFIWLSKPSIPGPTSKGKGRSTNPQFNQNLSSPSYSPPPAYGSNSQSMIKSNSFQPATSTAFDVTGSPSLNGPSLRRSSTVDDRGYHQMISNQASSGNRRSSFHSHSIVKPSIELLTSDTLVPLSSQQSEHLASSPENTLNTINSTIQSGSSQQADHEHNLNQFIAATHAHDLNLDGQAFNHEGNQSNSSSLTDIDRVDTLNTTQDLSNSVPSSTSLGENPYKNQSNDKSLKLDSSQSIQTNQAERSTTGLIEVIKSNTQQSGKSTKQRSSHATHLASRSKSRLVPRSPLATDTDEDSTDGNGNRVTLVDVLSQPLPKLNDSNNDLPISHPLEITISAPCRDSFTTSISEGEERLISGNSQSTSLTRSATDNGQSHRNYGSNLLTSNNLNSNSESNESNSGLIRNPSSLLSSIGSNNPNLPISSTNLQNDLETSTNNTCTSTNSTHRTKSKKRWSVMDSVFRSNSSPSNHQNVNSSSNSNSQNQQLHSRYSNEENSSNLIRDTSNHSNQNRIESQSNTNNIDLRPRSSTQKLRASTLNSNQNLTQENHGAMSENSINERNRISTEQQMRDFTIFATTSNITVAPNLNTLSQMGSNSHDNGFEDQPRERLATHHHGQNLNEATKTSPHPASFGAPLEYVKLARTKGSRLLRALETTRRTYLAVLCGESSERIELFTGSKNISLSLNRTFVLPETPRTIEFQMQGDDLVDIYLVYDDSVFALEPATVRVREVGIGRNERRAARRERERAVRDLASINMRPSVTTTGEVAATINDVGAFLASTPGGNRPLAETVGLTQRSTTPPISFPIDEGLTLSAPVQPPTSRQPSRPHSSLAGSVGPGGNSTVVSAGNLAGLSLNEGQSTSTPNNGKATNLFPYTTFQQLQFIPPLPPSVLASTFVIPPTYETVVLAGGGPKPIEAPNQPVKRQEEMKGSGSNIRVQQFQAEDMTIRVELAADQSSNPGDRESDCGIGGSSNAVHENGNKNLTNLNSGRNSLNENGEQERVETESNRSVSLLSAGPLLSPVSLLTNPTSQQIGPPGLFLVTRGKKVTSIVDCDGRSVMKKPFVWSNDRHSKPTAISNNHGFRIEVMVVEDQRTLLVGLNSSEVKISEVGGKQAKGLEEYSNSAILEIVPQFILGQSVGNNGISTNSSSNGSSFGNLSNSLKLGGGGGTVGTLTAHALLSIPNFSMNGLNGSTKWNESSHNKDTIDQNGHNINMTSQHGGGLGSSGKHLLENREITFLGSNENYNYLHPKKNENNSLIVWSEKVGNLFGIYCLSKL</sequence>
<name>A0A9Q3BBD0_9BASI</name>
<feature type="region of interest" description="Disordered" evidence="1">
    <location>
        <begin position="1644"/>
        <end position="1712"/>
    </location>
</feature>
<feature type="region of interest" description="Disordered" evidence="1">
    <location>
        <begin position="1817"/>
        <end position="1874"/>
    </location>
</feature>
<feature type="compositionally biased region" description="Polar residues" evidence="1">
    <location>
        <begin position="1223"/>
        <end position="1246"/>
    </location>
</feature>
<feature type="compositionally biased region" description="Polar residues" evidence="1">
    <location>
        <begin position="1352"/>
        <end position="1421"/>
    </location>
</feature>
<feature type="compositionally biased region" description="Low complexity" evidence="1">
    <location>
        <begin position="251"/>
        <end position="295"/>
    </location>
</feature>
<evidence type="ECO:0000313" key="2">
    <source>
        <dbReference type="EMBL" id="MBW0462002.1"/>
    </source>
</evidence>
<feature type="compositionally biased region" description="Polar residues" evidence="1">
    <location>
        <begin position="520"/>
        <end position="535"/>
    </location>
</feature>
<feature type="compositionally biased region" description="Polar residues" evidence="1">
    <location>
        <begin position="680"/>
        <end position="691"/>
    </location>
</feature>
<protein>
    <recommendedName>
        <fullName evidence="4">CNH domain-containing protein</fullName>
    </recommendedName>
</protein>
<feature type="compositionally biased region" description="Low complexity" evidence="1">
    <location>
        <begin position="1299"/>
        <end position="1311"/>
    </location>
</feature>
<feature type="compositionally biased region" description="Polar residues" evidence="1">
    <location>
        <begin position="79"/>
        <end position="98"/>
    </location>
</feature>
<feature type="compositionally biased region" description="Low complexity" evidence="1">
    <location>
        <begin position="1329"/>
        <end position="1351"/>
    </location>
</feature>
<feature type="compositionally biased region" description="Acidic residues" evidence="1">
    <location>
        <begin position="54"/>
        <end position="73"/>
    </location>
</feature>
<feature type="compositionally biased region" description="Low complexity" evidence="1">
    <location>
        <begin position="536"/>
        <end position="548"/>
    </location>
</feature>
<feature type="compositionally biased region" description="Polar residues" evidence="1">
    <location>
        <begin position="993"/>
        <end position="1020"/>
    </location>
</feature>
<feature type="compositionally biased region" description="Basic residues" evidence="1">
    <location>
        <begin position="1132"/>
        <end position="1150"/>
    </location>
</feature>
<feature type="compositionally biased region" description="Polar residues" evidence="1">
    <location>
        <begin position="908"/>
        <end position="944"/>
    </location>
</feature>
<feature type="compositionally biased region" description="Polar residues" evidence="1">
    <location>
        <begin position="1836"/>
        <end position="1861"/>
    </location>
</feature>
<feature type="region of interest" description="Disordered" evidence="1">
    <location>
        <begin position="1"/>
        <end position="98"/>
    </location>
</feature>
<dbReference type="EMBL" id="AVOT02000258">
    <property type="protein sequence ID" value="MBW0462002.1"/>
    <property type="molecule type" value="Genomic_DNA"/>
</dbReference>
<evidence type="ECO:0000313" key="3">
    <source>
        <dbReference type="Proteomes" id="UP000765509"/>
    </source>
</evidence>
<dbReference type="OrthoDB" id="6415790at2759"/>
<comment type="caution">
    <text evidence="2">The sequence shown here is derived from an EMBL/GenBank/DDBJ whole genome shotgun (WGS) entry which is preliminary data.</text>
</comment>
<feature type="compositionally biased region" description="Low complexity" evidence="1">
    <location>
        <begin position="1247"/>
        <end position="1266"/>
    </location>
</feature>
<feature type="compositionally biased region" description="Polar residues" evidence="1">
    <location>
        <begin position="886"/>
        <end position="896"/>
    </location>
</feature>
<feature type="region of interest" description="Disordered" evidence="1">
    <location>
        <begin position="240"/>
        <end position="295"/>
    </location>
</feature>
<evidence type="ECO:0008006" key="4">
    <source>
        <dbReference type="Google" id="ProtNLM"/>
    </source>
</evidence>
<feature type="compositionally biased region" description="Low complexity" evidence="1">
    <location>
        <begin position="441"/>
        <end position="460"/>
    </location>
</feature>
<feature type="region of interest" description="Disordered" evidence="1">
    <location>
        <begin position="993"/>
        <end position="1022"/>
    </location>
</feature>
<feature type="compositionally biased region" description="Low complexity" evidence="1">
    <location>
        <begin position="662"/>
        <end position="679"/>
    </location>
</feature>
<feature type="region of interest" description="Disordered" evidence="1">
    <location>
        <begin position="436"/>
        <end position="460"/>
    </location>
</feature>
<feature type="compositionally biased region" description="Polar residues" evidence="1">
    <location>
        <begin position="1658"/>
        <end position="1667"/>
    </location>
</feature>
<feature type="compositionally biased region" description="Polar residues" evidence="1">
    <location>
        <begin position="1069"/>
        <end position="1131"/>
    </location>
</feature>
<feature type="compositionally biased region" description="Polar residues" evidence="1">
    <location>
        <begin position="1267"/>
        <end position="1298"/>
    </location>
</feature>
<feature type="compositionally biased region" description="Polar residues" evidence="1">
    <location>
        <begin position="1685"/>
        <end position="1698"/>
    </location>
</feature>
<keyword evidence="3" id="KW-1185">Reference proteome</keyword>
<feature type="compositionally biased region" description="Polar residues" evidence="1">
    <location>
        <begin position="610"/>
        <end position="621"/>
    </location>
</feature>
<proteinExistence type="predicted"/>
<feature type="region of interest" description="Disordered" evidence="1">
    <location>
        <begin position="520"/>
        <end position="694"/>
    </location>
</feature>
<feature type="region of interest" description="Disordered" evidence="1">
    <location>
        <begin position="873"/>
        <end position="951"/>
    </location>
</feature>
<organism evidence="2 3">
    <name type="scientific">Austropuccinia psidii MF-1</name>
    <dbReference type="NCBI Taxonomy" id="1389203"/>
    <lineage>
        <taxon>Eukaryota</taxon>
        <taxon>Fungi</taxon>
        <taxon>Dikarya</taxon>
        <taxon>Basidiomycota</taxon>
        <taxon>Pucciniomycotina</taxon>
        <taxon>Pucciniomycetes</taxon>
        <taxon>Pucciniales</taxon>
        <taxon>Sphaerophragmiaceae</taxon>
        <taxon>Austropuccinia</taxon>
    </lineage>
</organism>